<gene>
    <name evidence="2" type="ORF">CCACVL1_30322</name>
</gene>
<keyword evidence="3" id="KW-1185">Reference proteome</keyword>
<sequence>MAAVKKKKKETEADRLSDLPDCLLLRILSLVDTTIAVRTGVLSNRWSCLWTRLPILNFDSQLFKTYGAFHKFVIRVFSQRCGSEQFNLVRLNFHSKSGSTTVVDRVIRYAVSHFVQEIHMNHSCLIDRRLISCTSLTTLHLEN</sequence>
<accession>A0A1R3FXW5</accession>
<comment type="caution">
    <text evidence="2">The sequence shown here is derived from an EMBL/GenBank/DDBJ whole genome shotgun (WGS) entry which is preliminary data.</text>
</comment>
<dbReference type="InterPro" id="IPR036047">
    <property type="entry name" value="F-box-like_dom_sf"/>
</dbReference>
<protein>
    <recommendedName>
        <fullName evidence="1">F-box domain-containing protein</fullName>
    </recommendedName>
</protein>
<evidence type="ECO:0000313" key="2">
    <source>
        <dbReference type="EMBL" id="OMO50678.1"/>
    </source>
</evidence>
<dbReference type="OrthoDB" id="1002541at2759"/>
<evidence type="ECO:0000313" key="3">
    <source>
        <dbReference type="Proteomes" id="UP000188268"/>
    </source>
</evidence>
<dbReference type="AlphaFoldDB" id="A0A1R3FXW5"/>
<dbReference type="STRING" id="210143.A0A1R3FXW5"/>
<dbReference type="SUPFAM" id="SSF81383">
    <property type="entry name" value="F-box domain"/>
    <property type="match status" value="1"/>
</dbReference>
<dbReference type="InterPro" id="IPR053197">
    <property type="entry name" value="F-box_SCFL_complex_component"/>
</dbReference>
<proteinExistence type="predicted"/>
<dbReference type="Proteomes" id="UP000188268">
    <property type="component" value="Unassembled WGS sequence"/>
</dbReference>
<dbReference type="Gramene" id="OMO50678">
    <property type="protein sequence ID" value="OMO50678"/>
    <property type="gene ID" value="CCACVL1_30322"/>
</dbReference>
<organism evidence="2 3">
    <name type="scientific">Corchorus capsularis</name>
    <name type="common">Jute</name>
    <dbReference type="NCBI Taxonomy" id="210143"/>
    <lineage>
        <taxon>Eukaryota</taxon>
        <taxon>Viridiplantae</taxon>
        <taxon>Streptophyta</taxon>
        <taxon>Embryophyta</taxon>
        <taxon>Tracheophyta</taxon>
        <taxon>Spermatophyta</taxon>
        <taxon>Magnoliopsida</taxon>
        <taxon>eudicotyledons</taxon>
        <taxon>Gunneridae</taxon>
        <taxon>Pentapetalae</taxon>
        <taxon>rosids</taxon>
        <taxon>malvids</taxon>
        <taxon>Malvales</taxon>
        <taxon>Malvaceae</taxon>
        <taxon>Grewioideae</taxon>
        <taxon>Apeibeae</taxon>
        <taxon>Corchorus</taxon>
    </lineage>
</organism>
<dbReference type="PANTHER" id="PTHR34223">
    <property type="entry name" value="OS11G0201299 PROTEIN"/>
    <property type="match status" value="1"/>
</dbReference>
<reference evidence="2 3" key="1">
    <citation type="submission" date="2013-09" db="EMBL/GenBank/DDBJ databases">
        <title>Corchorus capsularis genome sequencing.</title>
        <authorList>
            <person name="Alam M."/>
            <person name="Haque M.S."/>
            <person name="Islam M.S."/>
            <person name="Emdad E.M."/>
            <person name="Islam M.M."/>
            <person name="Ahmed B."/>
            <person name="Halim A."/>
            <person name="Hossen Q.M.M."/>
            <person name="Hossain M.Z."/>
            <person name="Ahmed R."/>
            <person name="Khan M.M."/>
            <person name="Islam R."/>
            <person name="Rashid M.M."/>
            <person name="Khan S.A."/>
            <person name="Rahman M.S."/>
            <person name="Alam M."/>
        </authorList>
    </citation>
    <scope>NUCLEOTIDE SEQUENCE [LARGE SCALE GENOMIC DNA]</scope>
    <source>
        <strain evidence="3">cv. CVL-1</strain>
        <tissue evidence="2">Whole seedling</tissue>
    </source>
</reference>
<evidence type="ECO:0000259" key="1">
    <source>
        <dbReference type="Pfam" id="PF00646"/>
    </source>
</evidence>
<name>A0A1R3FXW5_COCAP</name>
<dbReference type="PANTHER" id="PTHR34223:SF51">
    <property type="entry name" value="OS06G0556300 PROTEIN"/>
    <property type="match status" value="1"/>
</dbReference>
<feature type="non-terminal residue" evidence="2">
    <location>
        <position position="143"/>
    </location>
</feature>
<dbReference type="EMBL" id="AWWV01016058">
    <property type="protein sequence ID" value="OMO50678.1"/>
    <property type="molecule type" value="Genomic_DNA"/>
</dbReference>
<dbReference type="Pfam" id="PF00646">
    <property type="entry name" value="F-box"/>
    <property type="match status" value="1"/>
</dbReference>
<dbReference type="OMA" id="VSIKCAV"/>
<dbReference type="InterPro" id="IPR001810">
    <property type="entry name" value="F-box_dom"/>
</dbReference>
<feature type="domain" description="F-box" evidence="1">
    <location>
        <begin position="16"/>
        <end position="55"/>
    </location>
</feature>